<dbReference type="EnsemblMetazoa" id="GAUT007520-RA">
    <property type="protein sequence ID" value="GAUT007520-PA"/>
    <property type="gene ID" value="GAUT007520"/>
</dbReference>
<keyword evidence="3" id="KW-1185">Reference proteome</keyword>
<feature type="domain" description="NAD-dependent DNA ligase adenylation" evidence="1">
    <location>
        <begin position="42"/>
        <end position="78"/>
    </location>
</feature>
<dbReference type="SUPFAM" id="SSF56091">
    <property type="entry name" value="DNA ligase/mRNA capping enzyme, catalytic domain"/>
    <property type="match status" value="1"/>
</dbReference>
<evidence type="ECO:0000313" key="2">
    <source>
        <dbReference type="EnsemblMetazoa" id="GAUT007520-PA"/>
    </source>
</evidence>
<dbReference type="GO" id="GO:0003911">
    <property type="term" value="F:DNA ligase (NAD+) activity"/>
    <property type="evidence" value="ECO:0007669"/>
    <property type="project" value="InterPro"/>
</dbReference>
<evidence type="ECO:0000259" key="1">
    <source>
        <dbReference type="Pfam" id="PF01653"/>
    </source>
</evidence>
<reference evidence="2" key="1">
    <citation type="submission" date="2020-05" db="UniProtKB">
        <authorList>
            <consortium name="EnsemblMetazoa"/>
        </authorList>
    </citation>
    <scope>IDENTIFICATION</scope>
    <source>
        <strain evidence="2">TTRI</strain>
    </source>
</reference>
<dbReference type="Gene3D" id="3.30.1490.70">
    <property type="match status" value="1"/>
</dbReference>
<dbReference type="STRING" id="7395.A0A1A9UKD4"/>
<proteinExistence type="predicted"/>
<dbReference type="Pfam" id="PF01653">
    <property type="entry name" value="DNA_ligase_aden"/>
    <property type="match status" value="1"/>
</dbReference>
<dbReference type="AlphaFoldDB" id="A0A1A9UKD4"/>
<organism evidence="2 3">
    <name type="scientific">Glossina austeni</name>
    <name type="common">Savannah tsetse fly</name>
    <dbReference type="NCBI Taxonomy" id="7395"/>
    <lineage>
        <taxon>Eukaryota</taxon>
        <taxon>Metazoa</taxon>
        <taxon>Ecdysozoa</taxon>
        <taxon>Arthropoda</taxon>
        <taxon>Hexapoda</taxon>
        <taxon>Insecta</taxon>
        <taxon>Pterygota</taxon>
        <taxon>Neoptera</taxon>
        <taxon>Endopterygota</taxon>
        <taxon>Diptera</taxon>
        <taxon>Brachycera</taxon>
        <taxon>Muscomorpha</taxon>
        <taxon>Hippoboscoidea</taxon>
        <taxon>Glossinidae</taxon>
        <taxon>Glossina</taxon>
    </lineage>
</organism>
<dbReference type="Proteomes" id="UP000078200">
    <property type="component" value="Unassembled WGS sequence"/>
</dbReference>
<name>A0A1A9UKD4_GLOAU</name>
<accession>A0A1A9UKD4</accession>
<dbReference type="InterPro" id="IPR013839">
    <property type="entry name" value="DNAligase_adenylation"/>
</dbReference>
<sequence>MFYGYGIGYSAGYNLPDSQYKRLEILKLWNIPINNHVKICTDFEIDGVVIKVNSILNQKKIGCVTKTPKWAIAYKFPASEAITQIINVNFTIGRTGIVTPIAQVKPN</sequence>
<evidence type="ECO:0000313" key="3">
    <source>
        <dbReference type="Proteomes" id="UP000078200"/>
    </source>
</evidence>
<protein>
    <recommendedName>
        <fullName evidence="1">NAD-dependent DNA ligase adenylation domain-containing protein</fullName>
    </recommendedName>
</protein>
<dbReference type="VEuPathDB" id="VectorBase:GAUT007520"/>